<dbReference type="InterPro" id="IPR001310">
    <property type="entry name" value="Histidine_triad_HIT"/>
</dbReference>
<accession>A0ABT4IM40</accession>
<evidence type="ECO:0000256" key="3">
    <source>
        <dbReference type="PROSITE-ProRule" id="PRU00464"/>
    </source>
</evidence>
<dbReference type="InterPro" id="IPR011146">
    <property type="entry name" value="HIT-like"/>
</dbReference>
<reference evidence="5" key="1">
    <citation type="submission" date="2022-12" db="EMBL/GenBank/DDBJ databases">
        <title>Isolation and characterisation of novel Methanocorpusculum spp. from native Australian herbivores indicates the genus is ancestrally host-associated.</title>
        <authorList>
            <person name="Volmer J.G."/>
            <person name="Soo R.M."/>
            <person name="Evans P.N."/>
            <person name="Hoedt E.C."/>
            <person name="Astorga Alsina A.L."/>
            <person name="Woodcroft B.J."/>
            <person name="Tyson G.W."/>
            <person name="Hugenholtz P."/>
            <person name="Morrison M."/>
        </authorList>
    </citation>
    <scope>NUCLEOTIDE SEQUENCE</scope>
    <source>
        <strain evidence="5">CW153</strain>
    </source>
</reference>
<gene>
    <name evidence="5" type="ORF">O0S09_06025</name>
</gene>
<keyword evidence="6" id="KW-1185">Reference proteome</keyword>
<feature type="domain" description="HIT" evidence="4">
    <location>
        <begin position="1"/>
        <end position="106"/>
    </location>
</feature>
<feature type="short sequence motif" description="Histidine triad motif" evidence="3">
    <location>
        <begin position="91"/>
        <end position="95"/>
    </location>
</feature>
<dbReference type="Pfam" id="PF01230">
    <property type="entry name" value="HIT"/>
    <property type="match status" value="1"/>
</dbReference>
<dbReference type="PANTHER" id="PTHR42997">
    <property type="entry name" value="HIT FAMILY HYDROLASE"/>
    <property type="match status" value="1"/>
</dbReference>
<dbReference type="Proteomes" id="UP001141336">
    <property type="component" value="Unassembled WGS sequence"/>
</dbReference>
<dbReference type="SUPFAM" id="SSF54197">
    <property type="entry name" value="HIT-like"/>
    <property type="match status" value="1"/>
</dbReference>
<dbReference type="InterPro" id="IPR036265">
    <property type="entry name" value="HIT-like_sf"/>
</dbReference>
<dbReference type="CDD" id="cd01275">
    <property type="entry name" value="FHIT"/>
    <property type="match status" value="1"/>
</dbReference>
<dbReference type="InterPro" id="IPR019808">
    <property type="entry name" value="Histidine_triad_CS"/>
</dbReference>
<proteinExistence type="predicted"/>
<sequence>MTDCPFCNPDEILLENDLAFAKDDLYPVSPGHLLVIPRRHVASWFDLTPAEQTAVLALVNQAKDLLDETYAPDGYNLGINCGEAAGQTVMHVHLHLIPRYIGDVPNPRGGIRAVIAAKQDYTNQTRR</sequence>
<comment type="caution">
    <text evidence="5">The sequence shown here is derived from an EMBL/GenBank/DDBJ whole genome shotgun (WGS) entry which is preliminary data.</text>
</comment>
<dbReference type="PROSITE" id="PS00892">
    <property type="entry name" value="HIT_1"/>
    <property type="match status" value="1"/>
</dbReference>
<keyword evidence="1" id="KW-0547">Nucleotide-binding</keyword>
<dbReference type="InterPro" id="IPR039383">
    <property type="entry name" value="FHIT"/>
</dbReference>
<protein>
    <submittedName>
        <fullName evidence="5">HIT family protein</fullName>
    </submittedName>
</protein>
<organism evidence="5 6">
    <name type="scientific">Methanocorpusculum vombati</name>
    <dbReference type="NCBI Taxonomy" id="3002864"/>
    <lineage>
        <taxon>Archaea</taxon>
        <taxon>Methanobacteriati</taxon>
        <taxon>Methanobacteriota</taxon>
        <taxon>Stenosarchaea group</taxon>
        <taxon>Methanomicrobia</taxon>
        <taxon>Methanomicrobiales</taxon>
        <taxon>Methanocorpusculaceae</taxon>
        <taxon>Methanocorpusculum</taxon>
    </lineage>
</organism>
<evidence type="ECO:0000313" key="5">
    <source>
        <dbReference type="EMBL" id="MCZ0862811.1"/>
    </source>
</evidence>
<dbReference type="Gene3D" id="3.30.428.10">
    <property type="entry name" value="HIT-like"/>
    <property type="match status" value="1"/>
</dbReference>
<dbReference type="EMBL" id="JAPTGC010000007">
    <property type="protein sequence ID" value="MCZ0862811.1"/>
    <property type="molecule type" value="Genomic_DNA"/>
</dbReference>
<evidence type="ECO:0000256" key="1">
    <source>
        <dbReference type="ARBA" id="ARBA00022741"/>
    </source>
</evidence>
<name>A0ABT4IM40_9EURY</name>
<dbReference type="InterPro" id="IPR052908">
    <property type="entry name" value="AP-4-A_phosphorylase"/>
</dbReference>
<dbReference type="RefSeq" id="WP_268923070.1">
    <property type="nucleotide sequence ID" value="NZ_JAPTGC010000007.1"/>
</dbReference>
<dbReference type="PANTHER" id="PTHR42997:SF1">
    <property type="entry name" value="AP-4-A PHOSPHORYLASE"/>
    <property type="match status" value="1"/>
</dbReference>
<evidence type="ECO:0000259" key="4">
    <source>
        <dbReference type="PROSITE" id="PS51084"/>
    </source>
</evidence>
<dbReference type="PROSITE" id="PS51084">
    <property type="entry name" value="HIT_2"/>
    <property type="match status" value="1"/>
</dbReference>
<evidence type="ECO:0000256" key="2">
    <source>
        <dbReference type="ARBA" id="ARBA00022801"/>
    </source>
</evidence>
<evidence type="ECO:0000313" key="6">
    <source>
        <dbReference type="Proteomes" id="UP001141336"/>
    </source>
</evidence>
<dbReference type="PRINTS" id="PR00332">
    <property type="entry name" value="HISTRIAD"/>
</dbReference>
<keyword evidence="2" id="KW-0378">Hydrolase</keyword>